<dbReference type="InterPro" id="IPR001036">
    <property type="entry name" value="Acrflvin-R"/>
</dbReference>
<dbReference type="EMBL" id="JAHOPB010000001">
    <property type="protein sequence ID" value="MBU8873040.1"/>
    <property type="molecule type" value="Genomic_DNA"/>
</dbReference>
<feature type="transmembrane region" description="Helical" evidence="4">
    <location>
        <begin position="431"/>
        <end position="451"/>
    </location>
</feature>
<protein>
    <submittedName>
        <fullName evidence="5">Efflux RND transporter permease subunit</fullName>
    </submittedName>
</protein>
<proteinExistence type="predicted"/>
<keyword evidence="1 4" id="KW-0812">Transmembrane</keyword>
<evidence type="ECO:0000256" key="4">
    <source>
        <dbReference type="SAM" id="Phobius"/>
    </source>
</evidence>
<feature type="transmembrane region" description="Helical" evidence="4">
    <location>
        <begin position="1051"/>
        <end position="1075"/>
    </location>
</feature>
<sequence>MNLSAPFIARPVATTLLTIGLALAGMVAFFGLPVSPLPKIDFPTIQVTANLPGASPETVATSVTTPLERRLGAIAGVTEITSSSTVGNSRITLQFDLSRDIDGAARDVQAAISAARADMPADLRSNPQYRKLNPADAPVMVIALTSNTIGQGRLFDAGSNILQQKLSQVSGVGQVTLGGSSLPAVRVELNPTALTKYGIGLESVRAALAAANANSPKGAIEVGDQRYQIYSNDQARAAEEYRSLIIAWRNGAPVRLSDVAEVLDSTENIRNEGQANGKRSVLVIIYKQPNANIIETVDEIKALLPELQASMPNDVELQVVSDRTTTIRAALKEVEQALVIGVVLVVLVTFAFLRSARAGFIAAVTVPVSLVATFGGMYLLGYSLNNLSLMALTIAAGFVVDDAIIVLENVTRHLEAGMSRIDAALKGAREVGFTVVSMSISLIAVFIPILLMGGIVGRLFREFAVTLSVAILISMVVSLTTTPMMCAYVLRAPGEHHRPNFFARFSERGLGGLQWLYGRSLGFVLRHPLLTMLVFLATVLLNIHLYVTIPKGFFPQQDTGRLMGGIRADQSISFQAMRRKFRQFVEIVRSDPAIESVAGFTGGGQTNSGFIFATLKPLAERDVTADQVIQRLRPKLAQVPGAILFLQAVQDIRVGGRQGNAQYQFTLQADSLPDLYTWGPRLTQALQADTSVITDVDSDQQQRGLQLNLTIDRDAASRLGVSTRNISATLYDAFGQRQVSTIYNALNQYHVVMEVAPQWWESPESLKEIYVSTSGGALSGTQSTGSIASTTTTSTSTGAAGAGAVTIDPAQAVRNLRTNQIAVSGRGSASTGAAVSTTPEKLVPLSSVTRWDYGTTPLAVNHQGMFVASTVSFNLAPGKTLSDAVQYVNDTMREIGVPTTLHGSFQGTARAFQQSLGNQLLLVLAALVAVYIVLGVLYESYIHPITILSTLPSAGIGALLALQFSGVEFSIIAMIGVLLLIGIVKKNAIMMIDVALERERAEGLEPGRAIYEAALLRFRPILMTTMAAILGALPLAMGYGDGAELRRPLGISIIGGLIVSQILTLYTTPVIYLYLDRFRRRDRDQPSRVARVMGSAGAPA</sequence>
<dbReference type="PANTHER" id="PTHR32063">
    <property type="match status" value="1"/>
</dbReference>
<feature type="transmembrane region" description="Helical" evidence="4">
    <location>
        <begin position="463"/>
        <end position="489"/>
    </location>
</feature>
<comment type="caution">
    <text evidence="5">The sequence shown here is derived from an EMBL/GenBank/DDBJ whole genome shotgun (WGS) entry which is preliminary data.</text>
</comment>
<dbReference type="Pfam" id="PF00873">
    <property type="entry name" value="ACR_tran"/>
    <property type="match status" value="2"/>
</dbReference>
<feature type="transmembrane region" description="Helical" evidence="4">
    <location>
        <begin position="529"/>
        <end position="547"/>
    </location>
</feature>
<dbReference type="PANTHER" id="PTHR32063:SF34">
    <property type="entry name" value="MULTIDRUG RESISTANCE PROTEIN MDTC"/>
    <property type="match status" value="1"/>
</dbReference>
<dbReference type="Proteomes" id="UP000727907">
    <property type="component" value="Unassembled WGS sequence"/>
</dbReference>
<feature type="transmembrane region" description="Helical" evidence="4">
    <location>
        <begin position="12"/>
        <end position="32"/>
    </location>
</feature>
<feature type="region of interest" description="Disordered" evidence="3">
    <location>
        <begin position="781"/>
        <end position="800"/>
    </location>
</feature>
<keyword evidence="4" id="KW-0472">Membrane</keyword>
<evidence type="ECO:0000256" key="3">
    <source>
        <dbReference type="SAM" id="MobiDB-lite"/>
    </source>
</evidence>
<name>A0ABS6IEZ3_9HYPH</name>
<dbReference type="RefSeq" id="WP_216957308.1">
    <property type="nucleotide sequence ID" value="NZ_JAHOPB010000001.1"/>
</dbReference>
<evidence type="ECO:0000313" key="6">
    <source>
        <dbReference type="Proteomes" id="UP000727907"/>
    </source>
</evidence>
<evidence type="ECO:0000256" key="1">
    <source>
        <dbReference type="ARBA" id="ARBA00022692"/>
    </source>
</evidence>
<keyword evidence="6" id="KW-1185">Reference proteome</keyword>
<accession>A0ABS6IEZ3</accession>
<feature type="transmembrane region" description="Helical" evidence="4">
    <location>
        <begin position="958"/>
        <end position="981"/>
    </location>
</feature>
<reference evidence="5 6" key="1">
    <citation type="submission" date="2021-06" db="EMBL/GenBank/DDBJ databases">
        <authorList>
            <person name="Lee D.H."/>
        </authorList>
    </citation>
    <scope>NUCLEOTIDE SEQUENCE [LARGE SCALE GENOMIC DNA]</scope>
    <source>
        <strain evidence="5 6">MMS21-HV4-11</strain>
    </source>
</reference>
<evidence type="ECO:0000256" key="2">
    <source>
        <dbReference type="ARBA" id="ARBA00022989"/>
    </source>
</evidence>
<organism evidence="5 6">
    <name type="scientific">Reyranella humidisoli</name>
    <dbReference type="NCBI Taxonomy" id="2849149"/>
    <lineage>
        <taxon>Bacteria</taxon>
        <taxon>Pseudomonadati</taxon>
        <taxon>Pseudomonadota</taxon>
        <taxon>Alphaproteobacteria</taxon>
        <taxon>Hyphomicrobiales</taxon>
        <taxon>Reyranellaceae</taxon>
        <taxon>Reyranella</taxon>
    </lineage>
</organism>
<feature type="transmembrane region" description="Helical" evidence="4">
    <location>
        <begin position="920"/>
        <end position="938"/>
    </location>
</feature>
<feature type="transmembrane region" description="Helical" evidence="4">
    <location>
        <begin position="1021"/>
        <end position="1039"/>
    </location>
</feature>
<keyword evidence="2 4" id="KW-1133">Transmembrane helix</keyword>
<evidence type="ECO:0000313" key="5">
    <source>
        <dbReference type="EMBL" id="MBU8873040.1"/>
    </source>
</evidence>
<gene>
    <name evidence="5" type="ORF">KQ910_04665</name>
</gene>
<feature type="transmembrane region" description="Helical" evidence="4">
    <location>
        <begin position="360"/>
        <end position="381"/>
    </location>
</feature>
<feature type="transmembrane region" description="Helical" evidence="4">
    <location>
        <begin position="336"/>
        <end position="353"/>
    </location>
</feature>